<proteinExistence type="predicted"/>
<sequence>ALVNHHEKINRITRKAKYVTFVANRVHRKRRTGLGTGSHVTHATHGPTLNVLNARNYRQTMSPTSVLVAKRHPSDSFLTKYISKSC</sequence>
<reference evidence="1" key="1">
    <citation type="journal article" date="2023" name="G3 (Bethesda)">
        <title>Whole genome assembly and annotation of the endangered Caribbean coral Acropora cervicornis.</title>
        <authorList>
            <person name="Selwyn J.D."/>
            <person name="Vollmer S.V."/>
        </authorList>
    </citation>
    <scope>NUCLEOTIDE SEQUENCE</scope>
    <source>
        <strain evidence="1">K2</strain>
    </source>
</reference>
<accession>A0AAD9PS16</accession>
<comment type="caution">
    <text evidence="1">The sequence shown here is derived from an EMBL/GenBank/DDBJ whole genome shotgun (WGS) entry which is preliminary data.</text>
</comment>
<evidence type="ECO:0000313" key="2">
    <source>
        <dbReference type="Proteomes" id="UP001249851"/>
    </source>
</evidence>
<dbReference type="EMBL" id="JARQWQ010000174">
    <property type="protein sequence ID" value="KAK2547645.1"/>
    <property type="molecule type" value="Genomic_DNA"/>
</dbReference>
<name>A0AAD9PS16_ACRCE</name>
<evidence type="ECO:0000313" key="1">
    <source>
        <dbReference type="EMBL" id="KAK2547645.1"/>
    </source>
</evidence>
<dbReference type="Proteomes" id="UP001249851">
    <property type="component" value="Unassembled WGS sequence"/>
</dbReference>
<protein>
    <submittedName>
        <fullName evidence="1">Uncharacterized protein</fullName>
    </submittedName>
</protein>
<keyword evidence="2" id="KW-1185">Reference proteome</keyword>
<reference evidence="1" key="2">
    <citation type="journal article" date="2023" name="Science">
        <title>Genomic signatures of disease resistance in endangered staghorn corals.</title>
        <authorList>
            <person name="Vollmer S.V."/>
            <person name="Selwyn J.D."/>
            <person name="Despard B.A."/>
            <person name="Roesel C.L."/>
        </authorList>
    </citation>
    <scope>NUCLEOTIDE SEQUENCE</scope>
    <source>
        <strain evidence="1">K2</strain>
    </source>
</reference>
<organism evidence="1 2">
    <name type="scientific">Acropora cervicornis</name>
    <name type="common">Staghorn coral</name>
    <dbReference type="NCBI Taxonomy" id="6130"/>
    <lineage>
        <taxon>Eukaryota</taxon>
        <taxon>Metazoa</taxon>
        <taxon>Cnidaria</taxon>
        <taxon>Anthozoa</taxon>
        <taxon>Hexacorallia</taxon>
        <taxon>Scleractinia</taxon>
        <taxon>Astrocoeniina</taxon>
        <taxon>Acroporidae</taxon>
        <taxon>Acropora</taxon>
    </lineage>
</organism>
<dbReference type="AlphaFoldDB" id="A0AAD9PS16"/>
<gene>
    <name evidence="1" type="ORF">P5673_032342</name>
</gene>
<feature type="non-terminal residue" evidence="1">
    <location>
        <position position="1"/>
    </location>
</feature>